<protein>
    <submittedName>
        <fullName evidence="1">Uncharacterized protein</fullName>
    </submittedName>
</protein>
<gene>
    <name evidence="1" type="ORF">MASS_3437</name>
</gene>
<evidence type="ECO:0000313" key="1">
    <source>
        <dbReference type="EMBL" id="AGM30039.1"/>
    </source>
</evidence>
<proteinExistence type="predicted"/>
<sequence length="78" mass="8455">MTAVLAPDGAESLVTAEEAATICGVRSVTVRQWASRGYGPAKCKTRLPQCGIDDRGRKLYRLLDVAKAEHATRALARR</sequence>
<organism evidence="1 2">
    <name type="scientific">Mycobacteroides abscessus subsp. bolletii 50594</name>
    <dbReference type="NCBI Taxonomy" id="1303024"/>
    <lineage>
        <taxon>Bacteria</taxon>
        <taxon>Bacillati</taxon>
        <taxon>Actinomycetota</taxon>
        <taxon>Actinomycetes</taxon>
        <taxon>Mycobacteriales</taxon>
        <taxon>Mycobacteriaceae</taxon>
        <taxon>Mycobacteroides</taxon>
        <taxon>Mycobacteroides abscessus</taxon>
    </lineage>
</organism>
<dbReference type="KEGG" id="mabb:MASS_3437"/>
<dbReference type="AlphaFoldDB" id="A0AB33AEG5"/>
<dbReference type="EMBL" id="CP004374">
    <property type="protein sequence ID" value="AGM30039.1"/>
    <property type="molecule type" value="Genomic_DNA"/>
</dbReference>
<name>A0AB33AEG5_9MYCO</name>
<dbReference type="RefSeq" id="WP_005100616.1">
    <property type="nucleotide sequence ID" value="NC_021282.1"/>
</dbReference>
<reference evidence="1 2" key="1">
    <citation type="journal article" date="2013" name="Genome Announc.">
        <title>Complete Genome Sequence of Mycobacterium massiliense Clinical Strain Asan 50594, Belonging to the Type II Genotype.</title>
        <authorList>
            <person name="Kim B.J."/>
            <person name="Kim B.R."/>
            <person name="Hong S.H."/>
            <person name="Seok S.H."/>
            <person name="Kook Y.H."/>
            <person name="Kim B.J."/>
        </authorList>
    </citation>
    <scope>NUCLEOTIDE SEQUENCE [LARGE SCALE GENOMIC DNA]</scope>
    <source>
        <strain evidence="1 2">50594</strain>
    </source>
</reference>
<accession>A0AB33AEG5</accession>
<dbReference type="Proteomes" id="UP000013961">
    <property type="component" value="Chromosome"/>
</dbReference>
<evidence type="ECO:0000313" key="2">
    <source>
        <dbReference type="Proteomes" id="UP000013961"/>
    </source>
</evidence>